<dbReference type="Pfam" id="PF05635">
    <property type="entry name" value="23S_rRNA_IVP"/>
    <property type="match status" value="1"/>
</dbReference>
<dbReference type="PANTHER" id="PTHR38471:SF2">
    <property type="entry name" value="FOUR HELIX BUNDLE PROTEIN"/>
    <property type="match status" value="1"/>
</dbReference>
<comment type="caution">
    <text evidence="1">The sequence shown here is derived from an EMBL/GenBank/DDBJ whole genome shotgun (WGS) entry which is preliminary data.</text>
</comment>
<dbReference type="EMBL" id="PDNZ01000003">
    <property type="protein sequence ID" value="PWW82371.1"/>
    <property type="molecule type" value="Genomic_DNA"/>
</dbReference>
<sequence>MNSHKDLIVWQKAMSFVEDIYGLTKKFPEEEKYGLTAQLRRASVSIPSNISEGAARNSKKEFEHFLYIGLGSIAEAETQLELARRLNYVTYSTVETQLQNITEIRRMIQGLIGHLISNKD</sequence>
<proteinExistence type="predicted"/>
<keyword evidence="2" id="KW-1185">Reference proteome</keyword>
<dbReference type="Gene3D" id="1.20.1440.60">
    <property type="entry name" value="23S rRNA-intervening sequence"/>
    <property type="match status" value="1"/>
</dbReference>
<evidence type="ECO:0000313" key="1">
    <source>
        <dbReference type="EMBL" id="PWW82371.1"/>
    </source>
</evidence>
<dbReference type="SUPFAM" id="SSF158446">
    <property type="entry name" value="IVS-encoded protein-like"/>
    <property type="match status" value="1"/>
</dbReference>
<dbReference type="AlphaFoldDB" id="A0A317TA03"/>
<dbReference type="InterPro" id="IPR012657">
    <property type="entry name" value="23S_rRNA-intervening_sequence"/>
</dbReference>
<gene>
    <name evidence="1" type="ORF">CR164_05055</name>
</gene>
<dbReference type="Proteomes" id="UP000246278">
    <property type="component" value="Unassembled WGS sequence"/>
</dbReference>
<reference evidence="2" key="1">
    <citation type="submission" date="2017-10" db="EMBL/GenBank/DDBJ databases">
        <authorList>
            <person name="Gaisin V.A."/>
            <person name="Rysina M.S."/>
            <person name="Grouzdev D.S."/>
        </authorList>
    </citation>
    <scope>NUCLEOTIDE SEQUENCE [LARGE SCALE GENOMIC DNA]</scope>
    <source>
        <strain evidence="2">V1</strain>
    </source>
</reference>
<accession>A0A317TA03</accession>
<evidence type="ECO:0000313" key="2">
    <source>
        <dbReference type="Proteomes" id="UP000246278"/>
    </source>
</evidence>
<dbReference type="PANTHER" id="PTHR38471">
    <property type="entry name" value="FOUR HELIX BUNDLE PROTEIN"/>
    <property type="match status" value="1"/>
</dbReference>
<dbReference type="CDD" id="cd16377">
    <property type="entry name" value="23S_rRNA_IVP_like"/>
    <property type="match status" value="1"/>
</dbReference>
<protein>
    <submittedName>
        <fullName evidence="1">Four helix bundle protein</fullName>
    </submittedName>
</protein>
<dbReference type="RefSeq" id="WP_110022844.1">
    <property type="nucleotide sequence ID" value="NZ_PDNZ01000003.1"/>
</dbReference>
<name>A0A317TA03_9CHLB</name>
<dbReference type="NCBIfam" id="TIGR02436">
    <property type="entry name" value="four helix bundle protein"/>
    <property type="match status" value="1"/>
</dbReference>
<dbReference type="OrthoDB" id="9811959at2"/>
<dbReference type="NCBIfam" id="NF008911">
    <property type="entry name" value="PRK12275.1-2"/>
    <property type="match status" value="1"/>
</dbReference>
<organism evidence="1 2">
    <name type="scientific">Prosthecochloris marina</name>
    <dbReference type="NCBI Taxonomy" id="2017681"/>
    <lineage>
        <taxon>Bacteria</taxon>
        <taxon>Pseudomonadati</taxon>
        <taxon>Chlorobiota</taxon>
        <taxon>Chlorobiia</taxon>
        <taxon>Chlorobiales</taxon>
        <taxon>Chlorobiaceae</taxon>
        <taxon>Prosthecochloris</taxon>
    </lineage>
</organism>
<dbReference type="InterPro" id="IPR036583">
    <property type="entry name" value="23S_rRNA_IVS_sf"/>
</dbReference>